<keyword evidence="3" id="KW-1185">Reference proteome</keyword>
<proteinExistence type="predicted"/>
<gene>
    <name evidence="2" type="ORF">AG1IA_02077</name>
</gene>
<dbReference type="EMBL" id="AFRT01000470">
    <property type="protein sequence ID" value="ELU43887.1"/>
    <property type="molecule type" value="Genomic_DNA"/>
</dbReference>
<sequence length="130" mass="14277">MVNTPPPPAYEHEEYNHIVDYYDHTRDEDGPSASASSSAPVPSSNAAPPTQAPTLREGTMNGQAPRQTSLHEGDMLPAPDHLCNWLTDRHLPFPPTHAILGSSTRLCPTIGTFPLHRHMTPMTLRSTRCT</sequence>
<name>L8X450_THACA</name>
<organism evidence="2 3">
    <name type="scientific">Thanatephorus cucumeris (strain AG1-IA)</name>
    <name type="common">Rice sheath blight fungus</name>
    <name type="synonym">Rhizoctonia solani</name>
    <dbReference type="NCBI Taxonomy" id="983506"/>
    <lineage>
        <taxon>Eukaryota</taxon>
        <taxon>Fungi</taxon>
        <taxon>Dikarya</taxon>
        <taxon>Basidiomycota</taxon>
        <taxon>Agaricomycotina</taxon>
        <taxon>Agaricomycetes</taxon>
        <taxon>Cantharellales</taxon>
        <taxon>Ceratobasidiaceae</taxon>
        <taxon>Rhizoctonia</taxon>
        <taxon>Rhizoctonia solani AG-1</taxon>
    </lineage>
</organism>
<feature type="region of interest" description="Disordered" evidence="1">
    <location>
        <begin position="20"/>
        <end position="79"/>
    </location>
</feature>
<dbReference type="Proteomes" id="UP000011668">
    <property type="component" value="Unassembled WGS sequence"/>
</dbReference>
<comment type="caution">
    <text evidence="2">The sequence shown here is derived from an EMBL/GenBank/DDBJ whole genome shotgun (WGS) entry which is preliminary data.</text>
</comment>
<evidence type="ECO:0000313" key="2">
    <source>
        <dbReference type="EMBL" id="ELU43887.1"/>
    </source>
</evidence>
<evidence type="ECO:0000256" key="1">
    <source>
        <dbReference type="SAM" id="MobiDB-lite"/>
    </source>
</evidence>
<reference evidence="2 3" key="1">
    <citation type="journal article" date="2013" name="Nat. Commun.">
        <title>The evolution and pathogenic mechanisms of the rice sheath blight pathogen.</title>
        <authorList>
            <person name="Zheng A."/>
            <person name="Lin R."/>
            <person name="Xu L."/>
            <person name="Qin P."/>
            <person name="Tang C."/>
            <person name="Ai P."/>
            <person name="Zhang D."/>
            <person name="Liu Y."/>
            <person name="Sun Z."/>
            <person name="Feng H."/>
            <person name="Wang Y."/>
            <person name="Chen Y."/>
            <person name="Liang X."/>
            <person name="Fu R."/>
            <person name="Li Q."/>
            <person name="Zhang J."/>
            <person name="Yu X."/>
            <person name="Xie Z."/>
            <person name="Ding L."/>
            <person name="Guan P."/>
            <person name="Tang J."/>
            <person name="Liang Y."/>
            <person name="Wang S."/>
            <person name="Deng Q."/>
            <person name="Li S."/>
            <person name="Zhu J."/>
            <person name="Wang L."/>
            <person name="Liu H."/>
            <person name="Li P."/>
        </authorList>
    </citation>
    <scope>NUCLEOTIDE SEQUENCE [LARGE SCALE GENOMIC DNA]</scope>
    <source>
        <strain evidence="3">AG-1 IA</strain>
    </source>
</reference>
<accession>L8X450</accession>
<dbReference type="AlphaFoldDB" id="L8X450"/>
<feature type="compositionally biased region" description="Low complexity" evidence="1">
    <location>
        <begin position="31"/>
        <end position="49"/>
    </location>
</feature>
<feature type="compositionally biased region" description="Basic and acidic residues" evidence="1">
    <location>
        <begin position="20"/>
        <end position="29"/>
    </location>
</feature>
<protein>
    <submittedName>
        <fullName evidence="2">Uncharacterized protein</fullName>
    </submittedName>
</protein>
<evidence type="ECO:0000313" key="3">
    <source>
        <dbReference type="Proteomes" id="UP000011668"/>
    </source>
</evidence>
<dbReference type="HOGENOM" id="CLU_1939548_0_0_1"/>